<evidence type="ECO:0000259" key="14">
    <source>
        <dbReference type="PROSITE" id="PS50054"/>
    </source>
</evidence>
<evidence type="ECO:0000259" key="16">
    <source>
        <dbReference type="PROSITE" id="PS50833"/>
    </source>
</evidence>
<keyword evidence="7" id="KW-0904">Protein phosphatase</keyword>
<dbReference type="InterPro" id="IPR039770">
    <property type="entry name" value="Rpf2"/>
</dbReference>
<feature type="compositionally biased region" description="Basic and acidic residues" evidence="13">
    <location>
        <begin position="478"/>
        <end position="489"/>
    </location>
</feature>
<dbReference type="SMART" id="SM00879">
    <property type="entry name" value="Brix"/>
    <property type="match status" value="1"/>
</dbReference>
<dbReference type="PROSITE" id="PS50056">
    <property type="entry name" value="TYR_PHOSPHATASE_2"/>
    <property type="match status" value="1"/>
</dbReference>
<feature type="compositionally biased region" description="Basic and acidic residues" evidence="13">
    <location>
        <begin position="522"/>
        <end position="554"/>
    </location>
</feature>
<dbReference type="GO" id="GO:0005730">
    <property type="term" value="C:nucleolus"/>
    <property type="evidence" value="ECO:0007669"/>
    <property type="project" value="UniProtKB-SubCell"/>
</dbReference>
<feature type="domain" description="Brix" evidence="16">
    <location>
        <begin position="268"/>
        <end position="478"/>
    </location>
</feature>
<evidence type="ECO:0000256" key="9">
    <source>
        <dbReference type="ARBA" id="ARBA00047761"/>
    </source>
</evidence>
<accession>A0AAU9RWJ5</accession>
<comment type="catalytic activity">
    <reaction evidence="11">
        <text>O-phospho-L-tyrosyl-[protein] + H2O = L-tyrosyl-[protein] + phosphate</text>
        <dbReference type="Rhea" id="RHEA:10684"/>
        <dbReference type="Rhea" id="RHEA-COMP:10136"/>
        <dbReference type="Rhea" id="RHEA-COMP:20101"/>
        <dbReference type="ChEBI" id="CHEBI:15377"/>
        <dbReference type="ChEBI" id="CHEBI:43474"/>
        <dbReference type="ChEBI" id="CHEBI:46858"/>
        <dbReference type="ChEBI" id="CHEBI:61978"/>
        <dbReference type="EC" id="3.1.3.48"/>
    </reaction>
</comment>
<feature type="compositionally biased region" description="Basic and acidic residues" evidence="13">
    <location>
        <begin position="496"/>
        <end position="505"/>
    </location>
</feature>
<evidence type="ECO:0000256" key="7">
    <source>
        <dbReference type="ARBA" id="ARBA00022912"/>
    </source>
</evidence>
<dbReference type="PANTHER" id="PTHR12728:SF0">
    <property type="entry name" value="RIBOSOME PRODUCTION FACTOR 2 HOMOLOG"/>
    <property type="match status" value="1"/>
</dbReference>
<dbReference type="PROSITE" id="PS50054">
    <property type="entry name" value="TYR_PHOSPHATASE_DUAL"/>
    <property type="match status" value="1"/>
</dbReference>
<dbReference type="GO" id="GO:0019843">
    <property type="term" value="F:rRNA binding"/>
    <property type="evidence" value="ECO:0007669"/>
    <property type="project" value="UniProtKB-UniRule"/>
</dbReference>
<dbReference type="FunFam" id="3.90.190.10:FF:000056">
    <property type="entry name" value="Dual specificity phosphatase 12"/>
    <property type="match status" value="1"/>
</dbReference>
<comment type="similarity">
    <text evidence="3">Belongs to the protein-tyrosine phosphatase family. Non-receptor class dual specificity subfamily.</text>
</comment>
<comment type="catalytic activity">
    <reaction evidence="10">
        <text>O-phospho-L-threonyl-[protein] + H2O = L-threonyl-[protein] + phosphate</text>
        <dbReference type="Rhea" id="RHEA:47004"/>
        <dbReference type="Rhea" id="RHEA-COMP:11060"/>
        <dbReference type="Rhea" id="RHEA-COMP:11605"/>
        <dbReference type="ChEBI" id="CHEBI:15377"/>
        <dbReference type="ChEBI" id="CHEBI:30013"/>
        <dbReference type="ChEBI" id="CHEBI:43474"/>
        <dbReference type="ChEBI" id="CHEBI:61977"/>
        <dbReference type="EC" id="3.1.3.16"/>
    </reaction>
</comment>
<feature type="domain" description="Tyrosine specific protein phosphatases" evidence="15">
    <location>
        <begin position="108"/>
        <end position="163"/>
    </location>
</feature>
<sequence length="554" mass="62654">SSRDRGSDSSLPAIDQYNETVKNQIQALARVIKLARTYRDDNVPSQIEEGLYLGSVAAACNKNALKSFNVTHILTVASSLSPAHPDDFVYKVVRVVDKEDTNLEIYFDECFDFIDEAKRQGGSVLVHCFIGKSRSVTIVVAYLMKKHGMTLTQALQHVKSKRPVASPNSGFIRQLQDLEKSLQELFHLRMKKQVLWWNKTVHVNNSSYPASSSLSLKQGSKNFMGLRQFEPIVDLAKLWVMMEIRTAKTHKGKRVLETRAPKLVETGKKTLILHGTKTSATISSVLMELYRLKKGGAIKYSRRNENIRPFESGGETSLEFFSLKTDCSIFVYGSHSKKRPDNLLLGRMYDHHVYDLIEVGIENFKSLLSFSYDKKLAPHEGSKPFICFTGEGFENVPELRQLKEVLTDLFRGEVVDNINLTGLDRAYICSAISPTKVFLTHCAIKLKKSGTIVPRIELVEVGPSMDLVIRRNRLPNEGLRKEAMKTSKDKPKKKIKNVEQNEVRGKLGKIYMPDQNVGKIPLPDKSKGVKRERREAKLKHKEEGSASKKQKESE</sequence>
<evidence type="ECO:0000256" key="5">
    <source>
        <dbReference type="ARBA" id="ARBA00022490"/>
    </source>
</evidence>
<dbReference type="CDD" id="cd14498">
    <property type="entry name" value="DSP"/>
    <property type="match status" value="1"/>
</dbReference>
<dbReference type="GO" id="GO:0005737">
    <property type="term" value="C:cytoplasm"/>
    <property type="evidence" value="ECO:0007669"/>
    <property type="project" value="UniProtKB-SubCell"/>
</dbReference>
<reference evidence="17 18" key="1">
    <citation type="submission" date="2022-03" db="EMBL/GenBank/DDBJ databases">
        <authorList>
            <person name="Nunn A."/>
            <person name="Chopra R."/>
            <person name="Nunn A."/>
            <person name="Contreras Garrido A."/>
        </authorList>
    </citation>
    <scope>NUCLEOTIDE SEQUENCE [LARGE SCALE GENOMIC DNA]</scope>
</reference>
<dbReference type="PANTHER" id="PTHR12728">
    <property type="entry name" value="BRIX DOMAIN CONTAINING PROTEIN"/>
    <property type="match status" value="1"/>
</dbReference>
<dbReference type="SMART" id="SM00195">
    <property type="entry name" value="DSPc"/>
    <property type="match status" value="1"/>
</dbReference>
<comment type="catalytic activity">
    <reaction evidence="9">
        <text>O-phospho-L-seryl-[protein] + H2O = L-seryl-[protein] + phosphate</text>
        <dbReference type="Rhea" id="RHEA:20629"/>
        <dbReference type="Rhea" id="RHEA-COMP:9863"/>
        <dbReference type="Rhea" id="RHEA-COMP:11604"/>
        <dbReference type="ChEBI" id="CHEBI:15377"/>
        <dbReference type="ChEBI" id="CHEBI:29999"/>
        <dbReference type="ChEBI" id="CHEBI:43474"/>
        <dbReference type="ChEBI" id="CHEBI:83421"/>
        <dbReference type="EC" id="3.1.3.16"/>
    </reaction>
</comment>
<evidence type="ECO:0000256" key="1">
    <source>
        <dbReference type="ARBA" id="ARBA00004496"/>
    </source>
</evidence>
<dbReference type="GO" id="GO:0000027">
    <property type="term" value="P:ribosomal large subunit assembly"/>
    <property type="evidence" value="ECO:0007669"/>
    <property type="project" value="InterPro"/>
</dbReference>
<feature type="domain" description="Tyrosine-protein phosphatase" evidence="14">
    <location>
        <begin position="43"/>
        <end position="184"/>
    </location>
</feature>
<evidence type="ECO:0000256" key="2">
    <source>
        <dbReference type="ARBA" id="ARBA00004604"/>
    </source>
</evidence>
<dbReference type="GO" id="GO:0004722">
    <property type="term" value="F:protein serine/threonine phosphatase activity"/>
    <property type="evidence" value="ECO:0007669"/>
    <property type="project" value="UniProtKB-EC"/>
</dbReference>
<evidence type="ECO:0000256" key="11">
    <source>
        <dbReference type="ARBA" id="ARBA00051722"/>
    </source>
</evidence>
<name>A0AAU9RWJ5_THLAR</name>
<comment type="similarity">
    <text evidence="4 12">Belongs to the RPF2 family.</text>
</comment>
<evidence type="ECO:0000313" key="17">
    <source>
        <dbReference type="EMBL" id="CAH2052911.1"/>
    </source>
</evidence>
<dbReference type="EMBL" id="OU466859">
    <property type="protein sequence ID" value="CAH2052911.1"/>
    <property type="molecule type" value="Genomic_DNA"/>
</dbReference>
<dbReference type="Gene3D" id="3.90.190.10">
    <property type="entry name" value="Protein tyrosine phosphatase superfamily"/>
    <property type="match status" value="1"/>
</dbReference>
<dbReference type="Proteomes" id="UP000836841">
    <property type="component" value="Chromosome 3"/>
</dbReference>
<dbReference type="InterPro" id="IPR020422">
    <property type="entry name" value="TYR_PHOSPHATASE_DUAL_dom"/>
</dbReference>
<dbReference type="InterPro" id="IPR000340">
    <property type="entry name" value="Dual-sp_phosphatase_cat-dom"/>
</dbReference>
<dbReference type="InterPro" id="IPR000387">
    <property type="entry name" value="Tyr_Pase_dom"/>
</dbReference>
<dbReference type="PROSITE" id="PS50833">
    <property type="entry name" value="BRIX"/>
    <property type="match status" value="1"/>
</dbReference>
<evidence type="ECO:0000259" key="15">
    <source>
        <dbReference type="PROSITE" id="PS50056"/>
    </source>
</evidence>
<evidence type="ECO:0000256" key="8">
    <source>
        <dbReference type="ARBA" id="ARBA00023242"/>
    </source>
</evidence>
<evidence type="ECO:0000256" key="6">
    <source>
        <dbReference type="ARBA" id="ARBA00022801"/>
    </source>
</evidence>
<protein>
    <recommendedName>
        <fullName evidence="12">Ribosome production factor 2 homolog</fullName>
    </recommendedName>
    <alternativeName>
        <fullName evidence="12">Ribosome biogenesis protein RPF2 homolog</fullName>
    </alternativeName>
</protein>
<proteinExistence type="inferred from homology"/>
<evidence type="ECO:0000256" key="4">
    <source>
        <dbReference type="ARBA" id="ARBA00010782"/>
    </source>
</evidence>
<dbReference type="InterPro" id="IPR007109">
    <property type="entry name" value="Brix"/>
</dbReference>
<evidence type="ECO:0000256" key="10">
    <source>
        <dbReference type="ARBA" id="ARBA00048336"/>
    </source>
</evidence>
<comment type="subcellular location">
    <subcellularLocation>
        <location evidence="1">Cytoplasm</location>
    </subcellularLocation>
    <subcellularLocation>
        <location evidence="2 12">Nucleus</location>
        <location evidence="2 12">Nucleolus</location>
    </subcellularLocation>
</comment>
<dbReference type="InterPro" id="IPR029021">
    <property type="entry name" value="Prot-tyrosine_phosphatase-like"/>
</dbReference>
<keyword evidence="18" id="KW-1185">Reference proteome</keyword>
<dbReference type="GO" id="GO:0000463">
    <property type="term" value="P:maturation of LSU-rRNA from tricistronic rRNA transcript (SSU-rRNA, 5.8S rRNA, LSU-rRNA)"/>
    <property type="evidence" value="ECO:0007669"/>
    <property type="project" value="TreeGrafter"/>
</dbReference>
<gene>
    <name evidence="17" type="ORF">TAV2_LOCUS9796</name>
</gene>
<evidence type="ECO:0000256" key="13">
    <source>
        <dbReference type="SAM" id="MobiDB-lite"/>
    </source>
</evidence>
<keyword evidence="8 12" id="KW-0539">Nucleus</keyword>
<evidence type="ECO:0000256" key="12">
    <source>
        <dbReference type="RuleBase" id="RU367086"/>
    </source>
</evidence>
<feature type="region of interest" description="Disordered" evidence="13">
    <location>
        <begin position="478"/>
        <end position="554"/>
    </location>
</feature>
<organism evidence="17 18">
    <name type="scientific">Thlaspi arvense</name>
    <name type="common">Field penny-cress</name>
    <dbReference type="NCBI Taxonomy" id="13288"/>
    <lineage>
        <taxon>Eukaryota</taxon>
        <taxon>Viridiplantae</taxon>
        <taxon>Streptophyta</taxon>
        <taxon>Embryophyta</taxon>
        <taxon>Tracheophyta</taxon>
        <taxon>Spermatophyta</taxon>
        <taxon>Magnoliopsida</taxon>
        <taxon>eudicotyledons</taxon>
        <taxon>Gunneridae</taxon>
        <taxon>Pentapetalae</taxon>
        <taxon>rosids</taxon>
        <taxon>malvids</taxon>
        <taxon>Brassicales</taxon>
        <taxon>Brassicaceae</taxon>
        <taxon>Thlaspideae</taxon>
        <taxon>Thlaspi</taxon>
    </lineage>
</organism>
<dbReference type="Pfam" id="PF00782">
    <property type="entry name" value="DSPc"/>
    <property type="match status" value="1"/>
</dbReference>
<dbReference type="SUPFAM" id="SSF52799">
    <property type="entry name" value="(Phosphotyrosine protein) phosphatases II"/>
    <property type="match status" value="1"/>
</dbReference>
<evidence type="ECO:0000256" key="3">
    <source>
        <dbReference type="ARBA" id="ARBA00008601"/>
    </source>
</evidence>
<dbReference type="Pfam" id="PF04427">
    <property type="entry name" value="Brix"/>
    <property type="match status" value="1"/>
</dbReference>
<evidence type="ECO:0000313" key="18">
    <source>
        <dbReference type="Proteomes" id="UP000836841"/>
    </source>
</evidence>
<keyword evidence="5" id="KW-0963">Cytoplasm</keyword>
<dbReference type="GO" id="GO:0004725">
    <property type="term" value="F:protein tyrosine phosphatase activity"/>
    <property type="evidence" value="ECO:0007669"/>
    <property type="project" value="UniProtKB-EC"/>
</dbReference>
<feature type="non-terminal residue" evidence="17">
    <location>
        <position position="554"/>
    </location>
</feature>
<dbReference type="AlphaFoldDB" id="A0AAU9RWJ5"/>
<keyword evidence="6" id="KW-0378">Hydrolase</keyword>